<sequence length="409" mass="48083">MGIGSKIRYFRTKNNLTQKELALGVCATSYLSKIENEIVEPSNEMLDIFCSKLGLETADLKLEGDYLHKLQLKSLELHRAIRNGFKESAVDLYNEIIAKNRMIIDPAMQVFKVLFGLRIALMKNEREEAFELYEETTKLQEYIPEMMKPYYNRYGGLYHYMYGSLTKSLQLYKEAEKLVPRSEIEDVYYQLALVHHLLGEYSMSTYYEEKALELFARKMDYEQCVNCQLLLGINYRKMGNLERAKETYLSILEKVTPLQNREVIAKVYHNLGLVCADEGKSSEAITAFQISLGYRDDEKSRMKTSYSISKEFLRIEDESSATKFINVGREIAESVKDEEHVIKFQVLKYKLEKLEHDPIFEFYISMIALPYFEERSDQQMIKEYIYELVAYYEECRQYKSALTYLKKIL</sequence>
<feature type="domain" description="HTH cro/C1-type" evidence="1">
    <location>
        <begin position="7"/>
        <end position="60"/>
    </location>
</feature>
<dbReference type="CDD" id="cd00093">
    <property type="entry name" value="HTH_XRE"/>
    <property type="match status" value="1"/>
</dbReference>
<organism evidence="2 3">
    <name type="scientific">Sporosarcina oncorhynchi</name>
    <dbReference type="NCBI Taxonomy" id="3056444"/>
    <lineage>
        <taxon>Bacteria</taxon>
        <taxon>Bacillati</taxon>
        <taxon>Bacillota</taxon>
        <taxon>Bacilli</taxon>
        <taxon>Bacillales</taxon>
        <taxon>Caryophanaceae</taxon>
        <taxon>Sporosarcina</taxon>
    </lineage>
</organism>
<gene>
    <name evidence="2" type="ORF">QWT69_14430</name>
</gene>
<dbReference type="InterPro" id="IPR010982">
    <property type="entry name" value="Lambda_DNA-bd_dom_sf"/>
</dbReference>
<evidence type="ECO:0000313" key="3">
    <source>
        <dbReference type="Proteomes" id="UP001303902"/>
    </source>
</evidence>
<accession>A0ABZ0L371</accession>
<keyword evidence="3" id="KW-1185">Reference proteome</keyword>
<dbReference type="InterPro" id="IPR019734">
    <property type="entry name" value="TPR_rpt"/>
</dbReference>
<proteinExistence type="predicted"/>
<evidence type="ECO:0000259" key="1">
    <source>
        <dbReference type="PROSITE" id="PS50943"/>
    </source>
</evidence>
<name>A0ABZ0L371_9BACL</name>
<dbReference type="InterPro" id="IPR011990">
    <property type="entry name" value="TPR-like_helical_dom_sf"/>
</dbReference>
<dbReference type="InterPro" id="IPR001387">
    <property type="entry name" value="Cro/C1-type_HTH"/>
</dbReference>
<reference evidence="2 3" key="1">
    <citation type="submission" date="2023-06" db="EMBL/GenBank/DDBJ databases">
        <title>Sporosarcina sp. nov., isolated from Korean tranditional fermented seafood 'Jeotgal'.</title>
        <authorList>
            <person name="Yang A.I."/>
            <person name="Shin N.-R."/>
        </authorList>
    </citation>
    <scope>NUCLEOTIDE SEQUENCE [LARGE SCALE GENOMIC DNA]</scope>
    <source>
        <strain evidence="2 3">T2O-4</strain>
    </source>
</reference>
<dbReference type="EMBL" id="CP129118">
    <property type="protein sequence ID" value="WOV87054.1"/>
    <property type="molecule type" value="Genomic_DNA"/>
</dbReference>
<dbReference type="SUPFAM" id="SSF47413">
    <property type="entry name" value="lambda repressor-like DNA-binding domains"/>
    <property type="match status" value="1"/>
</dbReference>
<evidence type="ECO:0000313" key="2">
    <source>
        <dbReference type="EMBL" id="WOV87054.1"/>
    </source>
</evidence>
<dbReference type="RefSeq" id="WP_317966790.1">
    <property type="nucleotide sequence ID" value="NZ_CP129118.1"/>
</dbReference>
<dbReference type="PROSITE" id="PS50943">
    <property type="entry name" value="HTH_CROC1"/>
    <property type="match status" value="1"/>
</dbReference>
<dbReference type="Proteomes" id="UP001303902">
    <property type="component" value="Chromosome"/>
</dbReference>
<dbReference type="Gene3D" id="1.25.40.10">
    <property type="entry name" value="Tetratricopeptide repeat domain"/>
    <property type="match status" value="1"/>
</dbReference>
<dbReference type="Pfam" id="PF01381">
    <property type="entry name" value="HTH_3"/>
    <property type="match status" value="1"/>
</dbReference>
<dbReference type="SUPFAM" id="SSF48452">
    <property type="entry name" value="TPR-like"/>
    <property type="match status" value="1"/>
</dbReference>
<dbReference type="SMART" id="SM00530">
    <property type="entry name" value="HTH_XRE"/>
    <property type="match status" value="1"/>
</dbReference>
<dbReference type="SMART" id="SM00028">
    <property type="entry name" value="TPR"/>
    <property type="match status" value="4"/>
</dbReference>
<dbReference type="Gene3D" id="1.10.260.40">
    <property type="entry name" value="lambda repressor-like DNA-binding domains"/>
    <property type="match status" value="1"/>
</dbReference>
<protein>
    <submittedName>
        <fullName evidence="2">Helix-turn-helix transcriptional regulator</fullName>
    </submittedName>
</protein>